<dbReference type="Proteomes" id="UP000327011">
    <property type="component" value="Unassembled WGS sequence"/>
</dbReference>
<dbReference type="AlphaFoldDB" id="A0A5J5JUV5"/>
<reference evidence="2 3" key="1">
    <citation type="submission" date="2019-09" db="EMBL/GenBank/DDBJ databases">
        <title>Screening of Novel Bioactive Compounds from Soil-Associated.</title>
        <authorList>
            <person name="Gong X."/>
        </authorList>
    </citation>
    <scope>NUCLEOTIDE SEQUENCE [LARGE SCALE GENOMIC DNA]</scope>
    <source>
        <strain evidence="2 3">Gxj-6</strain>
    </source>
</reference>
<gene>
    <name evidence="2" type="ORF">F5972_28360</name>
</gene>
<accession>A0A5J5JUV5</accession>
<dbReference type="EMBL" id="VYTZ01000012">
    <property type="protein sequence ID" value="KAA9375276.1"/>
    <property type="molecule type" value="Genomic_DNA"/>
</dbReference>
<sequence>MVTRPAGVITVFQRVENLTDRQAAEAVRADLSWKYALGLELDDPGFDASVLSEFRLPASETKREELARAYGSDGYALVAAVYAPFSRAWLRQVPAVDALRVMLIHNCVPTIGNSGREVVERRRPLDDGGEGLPPGRWRLTSPYDTDSRWAAKGDDLFCDGYKVHISETCHADAVGGQRRHGRPGDRAA</sequence>
<proteinExistence type="predicted"/>
<keyword evidence="3" id="KW-1185">Reference proteome</keyword>
<dbReference type="Pfam" id="PF05598">
    <property type="entry name" value="DUF772"/>
    <property type="match status" value="1"/>
</dbReference>
<evidence type="ECO:0000313" key="3">
    <source>
        <dbReference type="Proteomes" id="UP000327011"/>
    </source>
</evidence>
<comment type="caution">
    <text evidence="2">The sequence shown here is derived from an EMBL/GenBank/DDBJ whole genome shotgun (WGS) entry which is preliminary data.</text>
</comment>
<name>A0A5J5JUV5_9ACTN</name>
<evidence type="ECO:0000259" key="1">
    <source>
        <dbReference type="Pfam" id="PF05598"/>
    </source>
</evidence>
<protein>
    <submittedName>
        <fullName evidence="2">Transposase</fullName>
    </submittedName>
</protein>
<organism evidence="2 3">
    <name type="scientific">Microbispora cellulosiformans</name>
    <dbReference type="NCBI Taxonomy" id="2614688"/>
    <lineage>
        <taxon>Bacteria</taxon>
        <taxon>Bacillati</taxon>
        <taxon>Actinomycetota</taxon>
        <taxon>Actinomycetes</taxon>
        <taxon>Streptosporangiales</taxon>
        <taxon>Streptosporangiaceae</taxon>
        <taxon>Microbispora</taxon>
    </lineage>
</organism>
<evidence type="ECO:0000313" key="2">
    <source>
        <dbReference type="EMBL" id="KAA9375276.1"/>
    </source>
</evidence>
<feature type="domain" description="Transposase InsH N-terminal" evidence="1">
    <location>
        <begin position="9"/>
        <end position="55"/>
    </location>
</feature>
<dbReference type="InterPro" id="IPR008490">
    <property type="entry name" value="Transposase_InsH_N"/>
</dbReference>